<evidence type="ECO:0000256" key="3">
    <source>
        <dbReference type="SAM" id="MobiDB-lite"/>
    </source>
</evidence>
<reference evidence="12" key="7">
    <citation type="submission" date="2019-02" db="EMBL/GenBank/DDBJ databases">
        <title>FDA dAtabase for Regulatory Grade micrObial Sequences (FDA-ARGOS): Supporting development and validation of Infectious Disease Dx tests.</title>
        <authorList>
            <person name="Duncan R."/>
            <person name="Fisher C."/>
            <person name="Tallon L."/>
            <person name="Sadzewicz L."/>
            <person name="Sengamalay N."/>
            <person name="Ott S."/>
            <person name="Godinez A."/>
            <person name="Nagaraj S."/>
            <person name="Vavikolanu K."/>
            <person name="Nadendla S."/>
            <person name="Aluvathingal J."/>
            <person name="Sichtig H."/>
        </authorList>
    </citation>
    <scope>NUCLEOTIDE SEQUENCE [LARGE SCALE GENOMIC DNA]</scope>
    <source>
        <strain evidence="12">FDAARGOS_361</strain>
    </source>
</reference>
<dbReference type="Proteomes" id="UP000008980">
    <property type="component" value="Chromosome 36"/>
</dbReference>
<dbReference type="Proteomes" id="UP000274082">
    <property type="component" value="Chromosome 36"/>
</dbReference>
<dbReference type="InterPro" id="IPR051210">
    <property type="entry name" value="Ub_ligase/GEF_domain"/>
</dbReference>
<dbReference type="InterPro" id="IPR058923">
    <property type="entry name" value="RCC1-like_dom"/>
</dbReference>
<evidence type="ECO:0000313" key="13">
    <source>
        <dbReference type="Proteomes" id="UP000318821"/>
    </source>
</evidence>
<dbReference type="PANTHER" id="PTHR22870">
    <property type="entry name" value="REGULATOR OF CHROMOSOME CONDENSATION"/>
    <property type="match status" value="1"/>
</dbReference>
<reference evidence="6" key="8">
    <citation type="submission" date="2020-06" db="EMBL/GenBank/DDBJ databases">
        <authorList>
            <person name="Camacho E."/>
            <person name="Gonzalez-de la Fuente S."/>
            <person name="Rastrojo A."/>
            <person name="Peiro-Pastor R."/>
            <person name="Solana JC."/>
            <person name="Tabera L."/>
            <person name="Gamarro F."/>
            <person name="Carrasco-Ramiro F."/>
            <person name="Requena JM."/>
            <person name="Aguado B."/>
        </authorList>
    </citation>
    <scope>NUCLEOTIDE SEQUENCE</scope>
</reference>
<dbReference type="OrthoDB" id="61110at2759"/>
<dbReference type="SUPFAM" id="SSF50985">
    <property type="entry name" value="RCC1/BLIP-II"/>
    <property type="match status" value="1"/>
</dbReference>
<keyword evidence="1" id="KW-0677">Repeat</keyword>
<feature type="repeat" description="RCC1" evidence="2">
    <location>
        <begin position="285"/>
        <end position="339"/>
    </location>
</feature>
<dbReference type="Proteomes" id="UP000601710">
    <property type="component" value="Chromosome 36"/>
</dbReference>
<evidence type="ECO:0000256" key="2">
    <source>
        <dbReference type="PROSITE-ProRule" id="PRU00235"/>
    </source>
</evidence>
<dbReference type="EMBL" id="RHLD01000002">
    <property type="protein sequence ID" value="TPP42035.1"/>
    <property type="molecule type" value="Genomic_DNA"/>
</dbReference>
<dbReference type="RefSeq" id="XP_003865540.1">
    <property type="nucleotide sequence ID" value="XM_003865492.1"/>
</dbReference>
<evidence type="ECO:0000313" key="11">
    <source>
        <dbReference type="Proteomes" id="UP000274082"/>
    </source>
</evidence>
<protein>
    <submittedName>
        <fullName evidence="8">Regulator of chromosome condensation (RCC1) repeat family protein</fullName>
    </submittedName>
    <submittedName>
        <fullName evidence="5">Regulator of chromosome condensation (RCC1) repeat, putative</fullName>
    </submittedName>
    <submittedName>
        <fullName evidence="6">Regulator_of_chromosome_condensation_(RCC1)_repea t_putative/Pfam:PF00415/Pfam:PF13540</fullName>
    </submittedName>
</protein>
<dbReference type="Gene3D" id="2.130.10.30">
    <property type="entry name" value="Regulator of chromosome condensation 1/beta-lactamase-inhibitor protein II"/>
    <property type="match status" value="2"/>
</dbReference>
<evidence type="ECO:0000313" key="10">
    <source>
        <dbReference type="Proteomes" id="UP000008980"/>
    </source>
</evidence>
<dbReference type="EMBL" id="RHLC01000054">
    <property type="protein sequence ID" value="TPP48532.1"/>
    <property type="molecule type" value="Genomic_DNA"/>
</dbReference>
<dbReference type="FunFam" id="2.130.10.30:FF:000087">
    <property type="match status" value="1"/>
</dbReference>
<dbReference type="FunFam" id="2.130.10.30:FF:000062">
    <property type="entry name" value="Regulator of chromosome condensation (RCC1) repeat, putative"/>
    <property type="match status" value="1"/>
</dbReference>
<accession>A0A3Q8IGE7</accession>
<dbReference type="VEuPathDB" id="TriTrypDB:LDHU3_36.5690"/>
<dbReference type="VEuPathDB" id="TriTrypDB:LdCL_360049700"/>
<dbReference type="Proteomes" id="UP000318447">
    <property type="component" value="Unassembled WGS sequence"/>
</dbReference>
<proteinExistence type="predicted"/>
<evidence type="ECO:0000313" key="8">
    <source>
        <dbReference type="EMBL" id="TPP42035.1"/>
    </source>
</evidence>
<dbReference type="InterPro" id="IPR000408">
    <property type="entry name" value="Reg_chr_condens"/>
</dbReference>
<reference evidence="10" key="3">
    <citation type="submission" date="2011-02" db="EMBL/GenBank/DDBJ databases">
        <title>Whole genome sequencing of Leishmania donovani clinical lines reveals dynamic variation related to drug resistance.</title>
        <authorList>
            <person name="Downing T."/>
            <person name="Imamura H."/>
            <person name="Sanders M."/>
            <person name="Decuypere S."/>
            <person name="Hertz-Fowler C."/>
            <person name="Clark T.G."/>
            <person name="Rijal S."/>
            <person name="Sundar S."/>
            <person name="Quail M.A."/>
            <person name="De Doncker S."/>
            <person name="Maes I."/>
            <person name="Vanaerschot M."/>
            <person name="Stark O."/>
            <person name="Schonian G."/>
            <person name="Dujardin J.C."/>
            <person name="Berriman M."/>
        </authorList>
    </citation>
    <scope>NUCLEOTIDE SEQUENCE [LARGE SCALE GENOMIC DNA]</scope>
    <source>
        <strain evidence="10">BPK282A1</strain>
    </source>
</reference>
<reference evidence="7 10" key="1">
    <citation type="journal article" date="2011" name="Genome Res.">
        <title>Whole genome sequencing of multiple Leishmania donovani clinical isolates provides insights into population structure and mechanisms of drug resistance.</title>
        <authorList>
            <person name="Downing T."/>
            <person name="Imamura H."/>
            <person name="Decuypere S."/>
            <person name="Clark T.G."/>
            <person name="Coombs G.H."/>
            <person name="Cotton J.A."/>
            <person name="Hilley J.D."/>
            <person name="de Doncker S."/>
            <person name="Maes I."/>
            <person name="Mottram J.C."/>
            <person name="Quail M.A."/>
            <person name="Rijal S."/>
            <person name="Sanders M."/>
            <person name="Schonian G."/>
            <person name="Stark O."/>
            <person name="Sundar S."/>
            <person name="Vanaerschot M."/>
            <person name="Hertz-Fowler C."/>
            <person name="Dujardin J.C."/>
            <person name="Berriman M."/>
        </authorList>
    </citation>
    <scope>NUCLEOTIDE SEQUENCE [LARGE SCALE GENOMIC DNA]</scope>
    <source>
        <strain evidence="7 10">BPK282A1</strain>
    </source>
</reference>
<evidence type="ECO:0000259" key="4">
    <source>
        <dbReference type="Pfam" id="PF25390"/>
    </source>
</evidence>
<dbReference type="AlphaFoldDB" id="A0A3Q8IGE7"/>
<reference evidence="7" key="2">
    <citation type="submission" date="2011-01" db="EMBL/GenBank/DDBJ databases">
        <authorList>
            <person name="Zhao B.P."/>
            <person name="Ren Z.A."/>
            <person name="Li C.D."/>
        </authorList>
    </citation>
    <scope>NUCLEOTIDE SEQUENCE</scope>
    <source>
        <strain evidence="7">BPK282A1</strain>
    </source>
</reference>
<accession>E9BUD4</accession>
<feature type="region of interest" description="Disordered" evidence="3">
    <location>
        <begin position="612"/>
        <end position="643"/>
    </location>
</feature>
<feature type="repeat" description="RCC1" evidence="2">
    <location>
        <begin position="106"/>
        <end position="159"/>
    </location>
</feature>
<dbReference type="PROSITE" id="PS50012">
    <property type="entry name" value="RCC1_3"/>
    <property type="match status" value="4"/>
</dbReference>
<evidence type="ECO:0000313" key="5">
    <source>
        <dbReference type="EMBL" id="AYU83782.1"/>
    </source>
</evidence>
<evidence type="ECO:0000313" key="6">
    <source>
        <dbReference type="EMBL" id="CAC5435005.1"/>
    </source>
</evidence>
<reference evidence="13" key="5">
    <citation type="submission" date="2019-02" db="EMBL/GenBank/DDBJ databases">
        <title>FDA dAtabase for Regulatory Grade micrObial Sequences (FDA-ARGOS): Supporting development and validation of Infectious Disease Dx tests.</title>
        <authorList>
            <person name="Duncan R."/>
            <person name="Fisher C."/>
            <person name="Tallon L."/>
            <person name="Sadzewicz L."/>
            <person name="Sengamalay N."/>
            <person name="Ott S."/>
            <person name="Godinez A."/>
            <person name="Nagaraj S."/>
            <person name="Vavikolanu K."/>
            <person name="Vyas G."/>
            <person name="Nadendla S."/>
            <person name="Aluvathingal J."/>
            <person name="Sichtig H."/>
        </authorList>
    </citation>
    <scope>NUCLEOTIDE SEQUENCE [LARGE SCALE GENOMIC DNA]</scope>
    <source>
        <strain evidence="13">FDAARGOS_360</strain>
    </source>
</reference>
<dbReference type="InterPro" id="IPR009091">
    <property type="entry name" value="RCC1/BLIP-II"/>
</dbReference>
<reference evidence="8" key="6">
    <citation type="submission" date="2019-02" db="EMBL/GenBank/DDBJ databases">
        <title>FDA dAtabase for Regulatory Grade micrObial Sequences (FDA-ARGOS): Supporting development and validation of Infectious Disease Dx tests.</title>
        <authorList>
            <person name="Duncan R."/>
            <person name="Fisher C."/>
            <person name="Tallon L.J."/>
            <person name="Sadzewicz L."/>
            <person name="Sengamalay N."/>
            <person name="Ott S."/>
            <person name="Godinez A."/>
            <person name="Nagaraj S."/>
            <person name="Nadendla S."/>
            <person name="Sichtig H."/>
        </authorList>
    </citation>
    <scope>NUCLEOTIDE SEQUENCE</scope>
    <source>
        <strain evidence="8">FDAARGOS_360</strain>
        <strain evidence="9">FDAARGOS_361</strain>
    </source>
</reference>
<feature type="region of interest" description="Disordered" evidence="3">
    <location>
        <begin position="450"/>
        <end position="469"/>
    </location>
</feature>
<gene>
    <name evidence="8" type="ORF">CGC20_27885</name>
    <name evidence="9" type="ORF">CGC21_14410</name>
    <name evidence="7" type="ORF">LDBPK_364260</name>
    <name evidence="5" type="ORF">LdCL_360049700</name>
    <name evidence="6" type="ORF">LDHU3_36.5690</name>
</gene>
<feature type="compositionally biased region" description="Low complexity" evidence="3">
    <location>
        <begin position="41"/>
        <end position="55"/>
    </location>
</feature>
<dbReference type="EMBL" id="CP029535">
    <property type="protein sequence ID" value="AYU83782.1"/>
    <property type="molecule type" value="Genomic_DNA"/>
</dbReference>
<dbReference type="EMBL" id="FR799623">
    <property type="protein sequence ID" value="CBZ38863.1"/>
    <property type="molecule type" value="Genomic_DNA"/>
</dbReference>
<dbReference type="KEGG" id="ldo:LDBPK_364260"/>
<keyword evidence="11" id="KW-1185">Reference proteome</keyword>
<evidence type="ECO:0000313" key="12">
    <source>
        <dbReference type="Proteomes" id="UP000318447"/>
    </source>
</evidence>
<dbReference type="Pfam" id="PF25390">
    <property type="entry name" value="WD40_RLD"/>
    <property type="match status" value="1"/>
</dbReference>
<organism evidence="5 11">
    <name type="scientific">Leishmania donovani</name>
    <dbReference type="NCBI Taxonomy" id="5661"/>
    <lineage>
        <taxon>Eukaryota</taxon>
        <taxon>Discoba</taxon>
        <taxon>Euglenozoa</taxon>
        <taxon>Kinetoplastea</taxon>
        <taxon>Metakinetoplastina</taxon>
        <taxon>Trypanosomatida</taxon>
        <taxon>Trypanosomatidae</taxon>
        <taxon>Leishmaniinae</taxon>
        <taxon>Leishmania</taxon>
    </lineage>
</organism>
<dbReference type="VEuPathDB" id="TriTrypDB:LdBPK_364260.1"/>
<sequence>MFFWGSYNFQESQLSENPDRPPLRYPGYLPPSPAMLRHRPSANQNATASSSSLQSDAASVQESLRRITALRMQVHHIACGAKHLVAAVSLVPAAEAAPAGSSEPVIALYGMGNNEYGQLGHHVANYATTLTHLRLEDLMEGTVVSVACGARHTIVCTSTGCVYVTGDNSFHQLGLPRQMVKPLPRGGTYAPSFTQLKSLAHVKAVYASGNASFALDRRGQVYSWGESKYGHLGHNDNGERLDTQTLKTVSTNVATPQLVRWFERHRVTIVEVAVGRSHMVCRSEEDVYTCGEPFFGKLGQGDIDPRLEPTRVKFPPRKQVERLLGIAAGDDHTLVLKENPLIGTVVYFFGKLNNGDGQLQPTIVQLPTTAVRSVMAGRGTFCAAITQEGQLYVWGKHAYTKVCNGTNAAASRTQPSKVQLLEPYSIGGAVSGGTFMVAYAAAGTVVRPVSDPAAAGDGKVEVKEESGTASEEAVAATTAAHSWDVVVPHDARVGRDGLGDPEEEYEEGLHALLRQYLGPSLGNAYVRQLPAAPPRTAAPAYQFEHIAVKDLSCGQKVRLWMTDIYALGTIVDELADQPPGASSSHVGKASTSSGAAATVVLSEPFQCDKISQTGAAAPSGAAAEEDAVDHSPSSPKGKRVKVEWQRDDWDDEVVTLYSEDETLNEENANRWQPFWFEQNPDGEYVVPKSK</sequence>
<reference evidence="5 11" key="4">
    <citation type="journal article" date="2018" name="Sci. Rep.">
        <title>A complete Leishmania donovani reference genome identifies novel genetic variations associated with virulence.</title>
        <authorList>
            <person name="Lypaczewski P."/>
            <person name="Hoshizaki J."/>
            <person name="Zhang W.-W."/>
            <person name="McCall L.-I."/>
            <person name="Torcivia-Rodriguez J."/>
            <person name="Simonyan V."/>
            <person name="Kaur A."/>
            <person name="Dewar K."/>
            <person name="Matlashewski G."/>
        </authorList>
    </citation>
    <scope>NUCLEOTIDE SEQUENCE [LARGE SCALE GENOMIC DNA]</scope>
    <source>
        <strain evidence="5 11">LdCL</strain>
    </source>
</reference>
<dbReference type="PANTHER" id="PTHR22870:SF441">
    <property type="entry name" value="REGULATOR OF CHROMOSOME CONDENSATION"/>
    <property type="match status" value="1"/>
</dbReference>
<dbReference type="Proteomes" id="UP000318821">
    <property type="component" value="Unassembled WGS sequence"/>
</dbReference>
<evidence type="ECO:0000313" key="9">
    <source>
        <dbReference type="EMBL" id="TPP48532.1"/>
    </source>
</evidence>
<feature type="domain" description="RCC1-like" evidence="4">
    <location>
        <begin position="108"/>
        <end position="437"/>
    </location>
</feature>
<name>A0A3Q8IGE7_LEIDO</name>
<feature type="repeat" description="RCC1" evidence="2">
    <location>
        <begin position="160"/>
        <end position="218"/>
    </location>
</feature>
<dbReference type="EMBL" id="LR812656">
    <property type="protein sequence ID" value="CAC5435005.1"/>
    <property type="molecule type" value="Genomic_DNA"/>
</dbReference>
<evidence type="ECO:0000256" key="1">
    <source>
        <dbReference type="ARBA" id="ARBA00022737"/>
    </source>
</evidence>
<feature type="region of interest" description="Disordered" evidence="3">
    <location>
        <begin position="13"/>
        <end position="55"/>
    </location>
</feature>
<feature type="repeat" description="RCC1" evidence="2">
    <location>
        <begin position="219"/>
        <end position="285"/>
    </location>
</feature>
<dbReference type="OMA" id="WDVVVPH"/>
<dbReference type="GeneID" id="13388426"/>
<evidence type="ECO:0000313" key="7">
    <source>
        <dbReference type="EMBL" id="CBZ38863.1"/>
    </source>
</evidence>